<dbReference type="CDD" id="cd00063">
    <property type="entry name" value="FN3"/>
    <property type="match status" value="3"/>
</dbReference>
<keyword evidence="7" id="KW-0904">Protein phosphatase</keyword>
<comment type="catalytic activity">
    <reaction evidence="13">
        <text>O-phospho-L-tyrosyl-[protein] + H2O = L-tyrosyl-[protein] + phosphate</text>
        <dbReference type="Rhea" id="RHEA:10684"/>
        <dbReference type="Rhea" id="RHEA-COMP:10136"/>
        <dbReference type="Rhea" id="RHEA-COMP:20101"/>
        <dbReference type="ChEBI" id="CHEBI:15377"/>
        <dbReference type="ChEBI" id="CHEBI:43474"/>
        <dbReference type="ChEBI" id="CHEBI:46858"/>
        <dbReference type="ChEBI" id="CHEBI:61978"/>
        <dbReference type="EC" id="3.1.3.48"/>
    </reaction>
</comment>
<dbReference type="Ensembl" id="ENSEBUT00000005619.1">
    <property type="protein sequence ID" value="ENSEBUP00000005181.1"/>
    <property type="gene ID" value="ENSEBUG00000003533.1"/>
</dbReference>
<evidence type="ECO:0000256" key="2">
    <source>
        <dbReference type="ARBA" id="ARBA00013064"/>
    </source>
</evidence>
<dbReference type="InterPro" id="IPR000242">
    <property type="entry name" value="PTP_cat"/>
</dbReference>
<dbReference type="InterPro" id="IPR000387">
    <property type="entry name" value="Tyr_Pase_dom"/>
</dbReference>
<evidence type="ECO:0000256" key="1">
    <source>
        <dbReference type="ARBA" id="ARBA00004167"/>
    </source>
</evidence>
<proteinExistence type="predicted"/>
<evidence type="ECO:0000259" key="20">
    <source>
        <dbReference type="PROSITE" id="PS50853"/>
    </source>
</evidence>
<keyword evidence="3" id="KW-0812">Transmembrane</keyword>
<keyword evidence="22" id="KW-1185">Reference proteome</keyword>
<dbReference type="InterPro" id="IPR003961">
    <property type="entry name" value="FN3_dom"/>
</dbReference>
<keyword evidence="8" id="KW-1133">Transmembrane helix</keyword>
<dbReference type="FunFam" id="2.60.40.10:FF:000036">
    <property type="entry name" value="receptor-type tyrosine-protein phosphatase delta isoform X1"/>
    <property type="match status" value="1"/>
</dbReference>
<dbReference type="SMART" id="SM00404">
    <property type="entry name" value="PTPc_motif"/>
    <property type="match status" value="2"/>
</dbReference>
<dbReference type="PROSITE" id="PS00383">
    <property type="entry name" value="TYR_PHOSPHATASE_1"/>
    <property type="match status" value="1"/>
</dbReference>
<dbReference type="Pfam" id="PF00041">
    <property type="entry name" value="fn3"/>
    <property type="match status" value="2"/>
</dbReference>
<name>A0A8C4NDL0_EPTBU</name>
<dbReference type="GeneTree" id="ENSGT00940000166904"/>
<evidence type="ECO:0000256" key="9">
    <source>
        <dbReference type="ARBA" id="ARBA00023136"/>
    </source>
</evidence>
<dbReference type="Pfam" id="PF00102">
    <property type="entry name" value="Y_phosphatase"/>
    <property type="match status" value="2"/>
</dbReference>
<dbReference type="Gene3D" id="2.60.40.10">
    <property type="entry name" value="Immunoglobulins"/>
    <property type="match status" value="3"/>
</dbReference>
<feature type="domain" description="Fibronectin type-III" evidence="20">
    <location>
        <begin position="218"/>
        <end position="311"/>
    </location>
</feature>
<keyword evidence="11" id="KW-0325">Glycoprotein</keyword>
<evidence type="ECO:0000256" key="17">
    <source>
        <dbReference type="SAM" id="SignalP"/>
    </source>
</evidence>
<organism evidence="21 22">
    <name type="scientific">Eptatretus burgeri</name>
    <name type="common">Inshore hagfish</name>
    <dbReference type="NCBI Taxonomy" id="7764"/>
    <lineage>
        <taxon>Eukaryota</taxon>
        <taxon>Metazoa</taxon>
        <taxon>Chordata</taxon>
        <taxon>Craniata</taxon>
        <taxon>Vertebrata</taxon>
        <taxon>Cyclostomata</taxon>
        <taxon>Myxini</taxon>
        <taxon>Myxiniformes</taxon>
        <taxon>Myxinidae</taxon>
        <taxon>Eptatretinae</taxon>
        <taxon>Eptatretus</taxon>
    </lineage>
</organism>
<dbReference type="SUPFAM" id="SSF49265">
    <property type="entry name" value="Fibronectin type III"/>
    <property type="match status" value="2"/>
</dbReference>
<dbReference type="FunFam" id="3.90.190.10:FF:000002">
    <property type="entry name" value="receptor-type tyrosine-protein phosphatase delta isoform X2"/>
    <property type="match status" value="1"/>
</dbReference>
<keyword evidence="4 17" id="KW-0732">Signal</keyword>
<keyword evidence="5" id="KW-0677">Repeat</keyword>
<comment type="function">
    <text evidence="14">Tyrosine-protein phosphatase targeted to sites of actin polymerization in response of varied extracellular stimuli. Has tyrosine phosphatase activity towards various tyrosyl phosphorylated substrates.</text>
</comment>
<evidence type="ECO:0000256" key="3">
    <source>
        <dbReference type="ARBA" id="ARBA00022692"/>
    </source>
</evidence>
<evidence type="ECO:0000256" key="7">
    <source>
        <dbReference type="ARBA" id="ARBA00022912"/>
    </source>
</evidence>
<feature type="domain" description="Tyrosine specific protein phosphatases" evidence="19">
    <location>
        <begin position="1120"/>
        <end position="1196"/>
    </location>
</feature>
<dbReference type="PROSITE" id="PS50055">
    <property type="entry name" value="TYR_PHOSPHATASE_PTP"/>
    <property type="match status" value="2"/>
</dbReference>
<evidence type="ECO:0000256" key="8">
    <source>
        <dbReference type="ARBA" id="ARBA00022989"/>
    </source>
</evidence>
<protein>
    <recommendedName>
        <fullName evidence="15">Tyrosine-protein phosphatase non-receptor type 20</fullName>
        <ecNumber evidence="2">3.1.3.48</ecNumber>
    </recommendedName>
</protein>
<evidence type="ECO:0000256" key="12">
    <source>
        <dbReference type="ARBA" id="ARBA00023319"/>
    </source>
</evidence>
<evidence type="ECO:0000256" key="14">
    <source>
        <dbReference type="ARBA" id="ARBA00058215"/>
    </source>
</evidence>
<dbReference type="PANTHER" id="PTHR46957:SF3">
    <property type="entry name" value="CYTOKINE RECEPTOR"/>
    <property type="match status" value="1"/>
</dbReference>
<keyword evidence="9" id="KW-0472">Membrane</keyword>
<dbReference type="EC" id="3.1.3.48" evidence="2"/>
<evidence type="ECO:0000256" key="4">
    <source>
        <dbReference type="ARBA" id="ARBA00022729"/>
    </source>
</evidence>
<feature type="region of interest" description="Disordered" evidence="16">
    <location>
        <begin position="610"/>
        <end position="629"/>
    </location>
</feature>
<feature type="signal peptide" evidence="17">
    <location>
        <begin position="1"/>
        <end position="24"/>
    </location>
</feature>
<accession>A0A8C4NDL0</accession>
<evidence type="ECO:0000256" key="16">
    <source>
        <dbReference type="SAM" id="MobiDB-lite"/>
    </source>
</evidence>
<dbReference type="InterPro" id="IPR013783">
    <property type="entry name" value="Ig-like_fold"/>
</dbReference>
<dbReference type="InterPro" id="IPR003595">
    <property type="entry name" value="Tyr_Pase_cat"/>
</dbReference>
<evidence type="ECO:0000256" key="5">
    <source>
        <dbReference type="ARBA" id="ARBA00022737"/>
    </source>
</evidence>
<dbReference type="PROSITE" id="PS50853">
    <property type="entry name" value="FN3"/>
    <property type="match status" value="3"/>
</dbReference>
<dbReference type="InterPro" id="IPR050713">
    <property type="entry name" value="RTP_Phos/Ushers"/>
</dbReference>
<dbReference type="PRINTS" id="PR00700">
    <property type="entry name" value="PRTYPHPHTASE"/>
</dbReference>
<feature type="domain" description="Tyrosine-protein phosphatase" evidence="18">
    <location>
        <begin position="948"/>
        <end position="1205"/>
    </location>
</feature>
<evidence type="ECO:0000256" key="13">
    <source>
        <dbReference type="ARBA" id="ARBA00051722"/>
    </source>
</evidence>
<dbReference type="PROSITE" id="PS50056">
    <property type="entry name" value="TYR_PHOSPHATASE_2"/>
    <property type="match status" value="2"/>
</dbReference>
<feature type="domain" description="Tyrosine specific protein phosphatases" evidence="19">
    <location>
        <begin position="838"/>
        <end position="911"/>
    </location>
</feature>
<keyword evidence="10" id="KW-1015">Disulfide bond</keyword>
<keyword evidence="6" id="KW-0378">Hydrolase</keyword>
<feature type="domain" description="Fibronectin type-III" evidence="20">
    <location>
        <begin position="29"/>
        <end position="115"/>
    </location>
</feature>
<evidence type="ECO:0000256" key="15">
    <source>
        <dbReference type="ARBA" id="ARBA00072470"/>
    </source>
</evidence>
<dbReference type="Gene3D" id="3.90.190.10">
    <property type="entry name" value="Protein tyrosine phosphatase superfamily"/>
    <property type="match status" value="2"/>
</dbReference>
<dbReference type="FunFam" id="3.90.190.10:FF:000102">
    <property type="entry name" value="Receptor-type tyrosine-protein phosphatase"/>
    <property type="match status" value="1"/>
</dbReference>
<keyword evidence="12" id="KW-0393">Immunoglobulin domain</keyword>
<reference evidence="21" key="1">
    <citation type="submission" date="2025-05" db="UniProtKB">
        <authorList>
            <consortium name="Ensembl"/>
        </authorList>
    </citation>
    <scope>IDENTIFICATION</scope>
</reference>
<dbReference type="SUPFAM" id="SSF52799">
    <property type="entry name" value="(Phosphotyrosine protein) phosphatases II"/>
    <property type="match status" value="2"/>
</dbReference>
<evidence type="ECO:0000256" key="11">
    <source>
        <dbReference type="ARBA" id="ARBA00023180"/>
    </source>
</evidence>
<comment type="subcellular location">
    <subcellularLocation>
        <location evidence="1">Membrane</location>
        <topology evidence="1">Single-pass membrane protein</topology>
    </subcellularLocation>
</comment>
<sequence length="1214" mass="135481">MLDYARRAWLFSCLALMQAIMGSSDLPAAPSAPQVTETTATSVTLSWSHPESITSFSIEYRLGNEPFIQLEPVPTSRYTIGGLSPSSFYQFRVRARSAVGLGPPSRSVNAHTGERAFASPPRHLKAQMLTAGKALVSWQAPADPAGHLVGYKVYWTDDADLPISSWEKQDVSVALMTTLSSLSTTHSYVVRVRAVTSEGDGLISSPIQLEGPLGGSFHPTELKAEPAFLNSPLSSLQLSWKPPTSGSTHSYHLYVIKKGSIEQAPLHIPGGSTFLLENLIPDMEYVLRLCSTSPTSSSSCTAPLSVRSPPLDYAQSFSIVYVTKSSVWVTWHPAAAFRLRILCCNRRPQVIPALSSLSLISKLQPSRSYELLLTPSPPVFGGVEQRLSFQTAPDLMPHPPTFDLGSIALDGIITLNFKPPTQQISSLRAVYIVLVPFETTENISLDNINLQEVRRVLGAITELWEICYSHHYLICPYFNQILVDGLSTVLDASRLRRSPRHSFTIAAQLNHFPTSFSLGNERDYGGYFNEPLSALTLPCRVFCTAVLDTQPRQLIISPPSSPLGLAASSPQTWNQPEGQLWVLGPVLSVLFIIAIVTTIIHLKRKRTEGVTRKGDELEGAGLPESMESEPTEICLKNDHSSLAVLKEDFALHVEHLSAGGGRGFQLEYESLDQSVEATWTNSMLDVNQHKNRFTNVVAFDHSRVCLSATPGIPGSDYINANYIDGYNRPRAYIATQSPLPSTMADFWRMVWEQRCSNIVLLCSQEDEQMGKCNRYWPERGKEIYADFTVSLLDAIPLASYTVRTFILQKESEKPQQVRQWHVTCWTNQESPPNPTAILVVLRRLQAAESIEPTTSPLLIHCSSGVGQSGCFAALHASLQQLRLEGRVNIPGIVKCLRCSRPGMIQSLEQYIWINMTIVETLTCPEHETEVDVTALASGRIRLITRTRLDTEFELIFGFKPLHCPSALRPCNKFKNRDLGALPMKESRVSLQPIRGLEGSDYINASYIVGYRHQKAYIATQGPLADTVDDFWRMLWETGSTIIVMLSQLRELGMEMSHCYWPVDRSAYFQYFVVDPMAEYSMPQYVLREFKVTDARDGQARTVRQFHFSDWPPVGVPPSGEEFVDFIGQVHKTKEQFGQDGPITVHCSDGVGRTGVFLALSLLLQRLRHEGLIDIYRTVRCLRSQRPGLVQKQEQYNFCYQAVLEYLDSFDHFTT</sequence>
<dbReference type="Ensembl" id="ENSEBUT00000005561.1">
    <property type="protein sequence ID" value="ENSEBUP00000005123.1"/>
    <property type="gene ID" value="ENSEBUG00000003533.1"/>
</dbReference>
<dbReference type="AlphaFoldDB" id="A0A8C4NDL0"/>
<evidence type="ECO:0000313" key="21">
    <source>
        <dbReference type="Ensembl" id="ENSEBUP00000005123.1"/>
    </source>
</evidence>
<dbReference type="InterPro" id="IPR029021">
    <property type="entry name" value="Prot-tyrosine_phosphatase-like"/>
</dbReference>
<dbReference type="GO" id="GO:0004725">
    <property type="term" value="F:protein tyrosine phosphatase activity"/>
    <property type="evidence" value="ECO:0007669"/>
    <property type="project" value="UniProtKB-EC"/>
</dbReference>
<feature type="chain" id="PRO_5044680425" description="Tyrosine-protein phosphatase non-receptor type 20" evidence="17">
    <location>
        <begin position="25"/>
        <end position="1214"/>
    </location>
</feature>
<dbReference type="GO" id="GO:0016020">
    <property type="term" value="C:membrane"/>
    <property type="evidence" value="ECO:0007669"/>
    <property type="project" value="UniProtKB-SubCell"/>
</dbReference>
<evidence type="ECO:0000313" key="22">
    <source>
        <dbReference type="Proteomes" id="UP000694388"/>
    </source>
</evidence>
<evidence type="ECO:0000256" key="6">
    <source>
        <dbReference type="ARBA" id="ARBA00022801"/>
    </source>
</evidence>
<evidence type="ECO:0000259" key="18">
    <source>
        <dbReference type="PROSITE" id="PS50055"/>
    </source>
</evidence>
<feature type="domain" description="Tyrosine-protein phosphatase" evidence="18">
    <location>
        <begin position="664"/>
        <end position="920"/>
    </location>
</feature>
<feature type="domain" description="Fibronectin type-III" evidence="20">
    <location>
        <begin position="120"/>
        <end position="214"/>
    </location>
</feature>
<dbReference type="Proteomes" id="UP000694388">
    <property type="component" value="Unplaced"/>
</dbReference>
<evidence type="ECO:0000256" key="10">
    <source>
        <dbReference type="ARBA" id="ARBA00023157"/>
    </source>
</evidence>
<evidence type="ECO:0000259" key="19">
    <source>
        <dbReference type="PROSITE" id="PS50056"/>
    </source>
</evidence>
<dbReference type="SMART" id="SM00060">
    <property type="entry name" value="FN3"/>
    <property type="match status" value="4"/>
</dbReference>
<dbReference type="SMART" id="SM00194">
    <property type="entry name" value="PTPc"/>
    <property type="match status" value="2"/>
</dbReference>
<dbReference type="InterPro" id="IPR016130">
    <property type="entry name" value="Tyr_Pase_AS"/>
</dbReference>
<dbReference type="PANTHER" id="PTHR46957">
    <property type="entry name" value="CYTOKINE RECEPTOR"/>
    <property type="match status" value="1"/>
</dbReference>
<dbReference type="InterPro" id="IPR036116">
    <property type="entry name" value="FN3_sf"/>
</dbReference>